<evidence type="ECO:0000313" key="3">
    <source>
        <dbReference type="Proteomes" id="UP000275652"/>
    </source>
</evidence>
<accession>A0A9X8E288</accession>
<evidence type="ECO:0000313" key="2">
    <source>
        <dbReference type="EMBL" id="RLO08280.1"/>
    </source>
</evidence>
<evidence type="ECO:0000259" key="1">
    <source>
        <dbReference type="Pfam" id="PF24906"/>
    </source>
</evidence>
<dbReference type="PANTHER" id="PTHR31827:SF1">
    <property type="entry name" value="EMB|CAB89363.1"/>
    <property type="match status" value="1"/>
</dbReference>
<organism evidence="2 3">
    <name type="scientific">Aphanomyces astaci</name>
    <name type="common">Crayfish plague agent</name>
    <dbReference type="NCBI Taxonomy" id="112090"/>
    <lineage>
        <taxon>Eukaryota</taxon>
        <taxon>Sar</taxon>
        <taxon>Stramenopiles</taxon>
        <taxon>Oomycota</taxon>
        <taxon>Saprolegniomycetes</taxon>
        <taxon>Saprolegniales</taxon>
        <taxon>Verrucalvaceae</taxon>
        <taxon>Aphanomyces</taxon>
    </lineage>
</organism>
<name>A0A9X8E288_APHAT</name>
<sequence length="193" mass="21805">MVMGEAFVHRVAHTPLRWWLLRFCQICWFMTSFHVPTCYFKGCARLTTGDAVKCEFHKQRSICLVQDCRNQVFARNLCVRHGGKKTCVYDGCHENVRLGDLCGKHGAGSTRKMCIEDGCNKFAQTKQRCSAHGGGQRCKLPGCTTHARRGGFCTRHTNQVTRSTIRLVEDTVKRVPLSKMSLLAILNHDSSEL</sequence>
<proteinExistence type="predicted"/>
<protein>
    <recommendedName>
        <fullName evidence="1">WRKY19-like zinc finger domain-containing protein</fullName>
    </recommendedName>
</protein>
<gene>
    <name evidence="2" type="ORF">DYB28_013387</name>
</gene>
<dbReference type="EMBL" id="QUTI01021948">
    <property type="protein sequence ID" value="RLO08280.1"/>
    <property type="molecule type" value="Genomic_DNA"/>
</dbReference>
<dbReference type="Pfam" id="PF24906">
    <property type="entry name" value="Zf_WRKY19"/>
    <property type="match status" value="1"/>
</dbReference>
<dbReference type="InterPro" id="IPR056866">
    <property type="entry name" value="Znf_WRKY19"/>
</dbReference>
<dbReference type="PANTHER" id="PTHR31827">
    <property type="entry name" value="EMB|CAB89363.1"/>
    <property type="match status" value="1"/>
</dbReference>
<dbReference type="AlphaFoldDB" id="A0A9X8E288"/>
<dbReference type="Proteomes" id="UP000275652">
    <property type="component" value="Unassembled WGS sequence"/>
</dbReference>
<feature type="domain" description="WRKY19-like zinc finger" evidence="1">
    <location>
        <begin position="135"/>
        <end position="156"/>
    </location>
</feature>
<reference evidence="2 3" key="1">
    <citation type="journal article" date="2018" name="J. Invertebr. Pathol.">
        <title>New genotyping method for the causative agent of crayfish plague (Aphanomyces astaci) based on whole genome data.</title>
        <authorList>
            <person name="Minardi D."/>
            <person name="Studholme D.J."/>
            <person name="van der Giezen M."/>
            <person name="Pretto T."/>
            <person name="Oidtmann B."/>
        </authorList>
    </citation>
    <scope>NUCLEOTIDE SEQUENCE [LARGE SCALE GENOMIC DNA]</scope>
    <source>
        <strain evidence="2 3">KB13</strain>
    </source>
</reference>
<comment type="caution">
    <text evidence="2">The sequence shown here is derived from an EMBL/GenBank/DDBJ whole genome shotgun (WGS) entry which is preliminary data.</text>
</comment>